<evidence type="ECO:0000256" key="4">
    <source>
        <dbReference type="ARBA" id="ARBA00023134"/>
    </source>
</evidence>
<keyword evidence="3" id="KW-0378">Hydrolase</keyword>
<dbReference type="GO" id="GO:0003924">
    <property type="term" value="F:GTPase activity"/>
    <property type="evidence" value="ECO:0007669"/>
    <property type="project" value="InterPro"/>
</dbReference>
<keyword evidence="4" id="KW-0342">GTP-binding</keyword>
<dbReference type="SUPFAM" id="SSF52540">
    <property type="entry name" value="P-loop containing nucleoside triphosphate hydrolases"/>
    <property type="match status" value="1"/>
</dbReference>
<evidence type="ECO:0000313" key="9">
    <source>
        <dbReference type="Proteomes" id="UP001156102"/>
    </source>
</evidence>
<dbReference type="RefSeq" id="WP_254757167.1">
    <property type="nucleotide sequence ID" value="NZ_JANCLT010000001.1"/>
</dbReference>
<keyword evidence="9" id="KW-1185">Reference proteome</keyword>
<evidence type="ECO:0000256" key="3">
    <source>
        <dbReference type="ARBA" id="ARBA00022801"/>
    </source>
</evidence>
<organism evidence="8 9">
    <name type="scientific">Ectobacillus ponti</name>
    <dbReference type="NCBI Taxonomy" id="2961894"/>
    <lineage>
        <taxon>Bacteria</taxon>
        <taxon>Bacillati</taxon>
        <taxon>Bacillota</taxon>
        <taxon>Bacilli</taxon>
        <taxon>Bacillales</taxon>
        <taxon>Bacillaceae</taxon>
        <taxon>Ectobacillus</taxon>
    </lineage>
</organism>
<dbReference type="EMBL" id="JANCLT010000001">
    <property type="protein sequence ID" value="MCP8967492.1"/>
    <property type="molecule type" value="Genomic_DNA"/>
</dbReference>
<protein>
    <submittedName>
        <fullName evidence="8">Dynamin family protein</fullName>
    </submittedName>
</protein>
<feature type="compositionally biased region" description="Acidic residues" evidence="6">
    <location>
        <begin position="850"/>
        <end position="873"/>
    </location>
</feature>
<dbReference type="Gene3D" id="3.40.50.300">
    <property type="entry name" value="P-loop containing nucleotide triphosphate hydrolases"/>
    <property type="match status" value="1"/>
</dbReference>
<keyword evidence="5" id="KW-0472">Membrane</keyword>
<evidence type="ECO:0000259" key="7">
    <source>
        <dbReference type="Pfam" id="PF00350"/>
    </source>
</evidence>
<dbReference type="GO" id="GO:0008053">
    <property type="term" value="P:mitochondrial fusion"/>
    <property type="evidence" value="ECO:0007669"/>
    <property type="project" value="TreeGrafter"/>
</dbReference>
<dbReference type="GO" id="GO:0016020">
    <property type="term" value="C:membrane"/>
    <property type="evidence" value="ECO:0007669"/>
    <property type="project" value="UniProtKB-SubCell"/>
</dbReference>
<dbReference type="Pfam" id="PF00350">
    <property type="entry name" value="Dynamin_N"/>
    <property type="match status" value="1"/>
</dbReference>
<dbReference type="InterPro" id="IPR027094">
    <property type="entry name" value="Mitofusin_fam"/>
</dbReference>
<accession>A0AA41X2G4</accession>
<feature type="region of interest" description="Disordered" evidence="6">
    <location>
        <begin position="844"/>
        <end position="873"/>
    </location>
</feature>
<keyword evidence="2" id="KW-0547">Nucleotide-binding</keyword>
<sequence>MRVTILQGLQDREEVVRLLDSNEGMYFLLEGGQPLYQFIDELHLEGRLLARLQIAEEVVFSCPAYVQTSLHKQPVSCLSDVVCLYEENGEYSLVVDTEDYDFVSHVMQQIIYLDLPIRVAIAREEEDARRIRSFLHRAEGLQEMIDSAESYIQGAMSPSEENGEGYAHLLQKLSQRFKQVSSQTLHVAVMGTKKAGKSVVVNSLLGDAYAPASVELPTSTACLYKATDDACITVAQGHEKLVFKDASAVHAHMTRQFKLAQFDAELTEEQKEITIHYPVRTEQMKRYTIVDTPGPDFAGARHKEPAYRWIRQADIILFVVDYAKHLTASEEQYLQDIKKQFEQCGKFYSLLIVVNKLDEMYRSPEAKSTVRFLDYLRRRLQELGYKGFSIMGVSALSYLLSVQAPKIPGCERLVTENQHELQNAFRDCRALYRGKPEMTTISFLRSQMDHLLDFFSIEATLRTVQEKSNVPRLIEYTDYIAGQKATVEAYKQHLFEIDFLSAQLQNKLQQDLLNSLSMHKGRIQEAYTGITAKAQEMSQYMQGMELQIVEKALIENIRKVYVELLEKTEAQLLEKVEKEAAVQVQRFLEGLIAWKADDLQSKIFNNEFLRQEILPLLNLERIGKLSEEFYEKQLRVVQQKLQEKLKHKESELQEGIGAFRQIVQELSSFINKEYEAVDMKIVVPSLEPSFYEPVSLAGAALLLDPKVIAKTIENHIVEKGFFKKLLSLLLFKREKHDLHADSLVNDLQTEVKEHASKRLKELHGAILSRLDAQFKQLQQRMYEEVQRVLQAYKAMFASIHQDMDAKKEQMQQGIEAVEQQMELARYLEHCLADYFAAWHAISSASAEQQETQEDDEQTQQEAEAAEEVELQPQ</sequence>
<dbReference type="GO" id="GO:0005525">
    <property type="term" value="F:GTP binding"/>
    <property type="evidence" value="ECO:0007669"/>
    <property type="project" value="UniProtKB-KW"/>
</dbReference>
<evidence type="ECO:0000256" key="6">
    <source>
        <dbReference type="SAM" id="MobiDB-lite"/>
    </source>
</evidence>
<dbReference type="PANTHER" id="PTHR10465">
    <property type="entry name" value="TRANSMEMBRANE GTPASE FZO1"/>
    <property type="match status" value="1"/>
</dbReference>
<evidence type="ECO:0000313" key="8">
    <source>
        <dbReference type="EMBL" id="MCP8967492.1"/>
    </source>
</evidence>
<dbReference type="AlphaFoldDB" id="A0AA41X2G4"/>
<gene>
    <name evidence="8" type="ORF">NK662_02915</name>
</gene>
<name>A0AA41X2G4_9BACI</name>
<dbReference type="Proteomes" id="UP001156102">
    <property type="component" value="Unassembled WGS sequence"/>
</dbReference>
<proteinExistence type="predicted"/>
<dbReference type="InterPro" id="IPR045063">
    <property type="entry name" value="Dynamin_N"/>
</dbReference>
<dbReference type="PANTHER" id="PTHR10465:SF0">
    <property type="entry name" value="SARCALUMENIN"/>
    <property type="match status" value="1"/>
</dbReference>
<dbReference type="InterPro" id="IPR027417">
    <property type="entry name" value="P-loop_NTPase"/>
</dbReference>
<evidence type="ECO:0000256" key="1">
    <source>
        <dbReference type="ARBA" id="ARBA00004370"/>
    </source>
</evidence>
<reference evidence="8" key="1">
    <citation type="submission" date="2022-07" db="EMBL/GenBank/DDBJ databases">
        <authorList>
            <person name="Li W.-J."/>
            <person name="Deng Q.-Q."/>
        </authorList>
    </citation>
    <scope>NUCLEOTIDE SEQUENCE</scope>
    <source>
        <strain evidence="8">SYSU M60031</strain>
    </source>
</reference>
<evidence type="ECO:0000256" key="5">
    <source>
        <dbReference type="ARBA" id="ARBA00023136"/>
    </source>
</evidence>
<evidence type="ECO:0000256" key="2">
    <source>
        <dbReference type="ARBA" id="ARBA00022741"/>
    </source>
</evidence>
<comment type="caution">
    <text evidence="8">The sequence shown here is derived from an EMBL/GenBank/DDBJ whole genome shotgun (WGS) entry which is preliminary data.</text>
</comment>
<feature type="domain" description="Dynamin N-terminal" evidence="7">
    <location>
        <begin position="187"/>
        <end position="355"/>
    </location>
</feature>
<comment type="subcellular location">
    <subcellularLocation>
        <location evidence="1">Membrane</location>
    </subcellularLocation>
</comment>